<gene>
    <name evidence="1" type="ORF">HW554_10115</name>
</gene>
<proteinExistence type="predicted"/>
<dbReference type="GO" id="GO:0003677">
    <property type="term" value="F:DNA binding"/>
    <property type="evidence" value="ECO:0007669"/>
    <property type="project" value="UniProtKB-KW"/>
</dbReference>
<accession>A0A7Y7PPK9</accession>
<dbReference type="EMBL" id="JABKAU010000015">
    <property type="protein sequence ID" value="NVO31564.1"/>
    <property type="molecule type" value="Genomic_DNA"/>
</dbReference>
<organism evidence="1 2">
    <name type="scientific">Hymenobacter lapidiphilus</name>
    <dbReference type="NCBI Taxonomy" id="2608003"/>
    <lineage>
        <taxon>Bacteria</taxon>
        <taxon>Pseudomonadati</taxon>
        <taxon>Bacteroidota</taxon>
        <taxon>Cytophagia</taxon>
        <taxon>Cytophagales</taxon>
        <taxon>Hymenobacteraceae</taxon>
        <taxon>Hymenobacter</taxon>
    </lineage>
</organism>
<dbReference type="AlphaFoldDB" id="A0A7Y7PPK9"/>
<evidence type="ECO:0000313" key="2">
    <source>
        <dbReference type="Proteomes" id="UP000565521"/>
    </source>
</evidence>
<protein>
    <submittedName>
        <fullName evidence="1">DNA-binding protein</fullName>
    </submittedName>
</protein>
<dbReference type="Proteomes" id="UP000565521">
    <property type="component" value="Unassembled WGS sequence"/>
</dbReference>
<keyword evidence="1" id="KW-0238">DNA-binding</keyword>
<name>A0A7Y7PPK9_9BACT</name>
<comment type="caution">
    <text evidence="1">The sequence shown here is derived from an EMBL/GenBank/DDBJ whole genome shotgun (WGS) entry which is preliminary data.</text>
</comment>
<reference evidence="1 2" key="1">
    <citation type="submission" date="2020-05" db="EMBL/GenBank/DDBJ databases">
        <title>Hymenobacter terrestris sp. nov. and Hymenobacter lapidiphilus sp. nov., isolated from regoliths in Antarctica.</title>
        <authorList>
            <person name="Sedlacek I."/>
            <person name="Pantucek R."/>
            <person name="Zeman M."/>
            <person name="Holochova P."/>
            <person name="Kralova S."/>
            <person name="Stankova E."/>
            <person name="Sedo O."/>
            <person name="Micenkova L."/>
            <person name="Svec P."/>
            <person name="Gupta V."/>
            <person name="Sood U."/>
            <person name="Korpole U.S."/>
            <person name="Lal R."/>
        </authorList>
    </citation>
    <scope>NUCLEOTIDE SEQUENCE [LARGE SCALE GENOMIC DNA]</scope>
    <source>
        <strain evidence="1 2">P5342</strain>
    </source>
</reference>
<keyword evidence="2" id="KW-1185">Reference proteome</keyword>
<evidence type="ECO:0000313" key="1">
    <source>
        <dbReference type="EMBL" id="NVO31564.1"/>
    </source>
</evidence>
<sequence>MLTLPEELRTLGSPALLALPKTVFLCSRAYPAAIERDTYRWAMEQRQQQRCIASGFHSRLEQTVYHFLRQGSEQPILYVLGRGIQPNTAFEHEADLKRGYLLFITPFEPEVSAVSLETATIRNLLLADMADDFFIPYMDPGGNLAQLMADTMVRGKPLLTLDIPGNAALAHPDVRIYRPDGLLNNSRRATF</sequence>
<dbReference type="RefSeq" id="WP_176908464.1">
    <property type="nucleotide sequence ID" value="NZ_JABKAU010000015.1"/>
</dbReference>